<dbReference type="RefSeq" id="WP_290398995.1">
    <property type="nucleotide sequence ID" value="NZ_JAUHLN010000001.1"/>
</dbReference>
<proteinExistence type="predicted"/>
<organism evidence="2 3">
    <name type="scientific">Fictibacillus terranigra</name>
    <dbReference type="NCBI Taxonomy" id="3058424"/>
    <lineage>
        <taxon>Bacteria</taxon>
        <taxon>Bacillati</taxon>
        <taxon>Bacillota</taxon>
        <taxon>Bacilli</taxon>
        <taxon>Bacillales</taxon>
        <taxon>Fictibacillaceae</taxon>
        <taxon>Fictibacillus</taxon>
    </lineage>
</organism>
<feature type="transmembrane region" description="Helical" evidence="1">
    <location>
        <begin position="115"/>
        <end position="132"/>
    </location>
</feature>
<name>A0ABT8E4T8_9BACL</name>
<evidence type="ECO:0008006" key="4">
    <source>
        <dbReference type="Google" id="ProtNLM"/>
    </source>
</evidence>
<evidence type="ECO:0000313" key="3">
    <source>
        <dbReference type="Proteomes" id="UP001168694"/>
    </source>
</evidence>
<comment type="caution">
    <text evidence="2">The sequence shown here is derived from an EMBL/GenBank/DDBJ whole genome shotgun (WGS) entry which is preliminary data.</text>
</comment>
<protein>
    <recommendedName>
        <fullName evidence="4">Regulatory protein YrvL</fullName>
    </recommendedName>
</protein>
<dbReference type="EMBL" id="JAUHLN010000001">
    <property type="protein sequence ID" value="MDN4072918.1"/>
    <property type="molecule type" value="Genomic_DNA"/>
</dbReference>
<keyword evidence="1" id="KW-0472">Membrane</keyword>
<dbReference type="Proteomes" id="UP001168694">
    <property type="component" value="Unassembled WGS sequence"/>
</dbReference>
<sequence length="137" mass="15454">MLKRKLKTALIVSVLMIILMILLSAVVALFYKLSASSGDLSVNIGIYLVMILYVVPIVFLYGIPVSILCDYLTKSVAHNKLFSFGLYVFFGGLFIFVYGLIFLPDFKLIELLKSSMPIFTLSIISSILFWIINEKQK</sequence>
<feature type="transmembrane region" description="Helical" evidence="1">
    <location>
        <begin position="81"/>
        <end position="103"/>
    </location>
</feature>
<keyword evidence="3" id="KW-1185">Reference proteome</keyword>
<keyword evidence="1" id="KW-0812">Transmembrane</keyword>
<feature type="transmembrane region" description="Helical" evidence="1">
    <location>
        <begin position="9"/>
        <end position="32"/>
    </location>
</feature>
<evidence type="ECO:0000256" key="1">
    <source>
        <dbReference type="SAM" id="Phobius"/>
    </source>
</evidence>
<evidence type="ECO:0000313" key="2">
    <source>
        <dbReference type="EMBL" id="MDN4072918.1"/>
    </source>
</evidence>
<gene>
    <name evidence="2" type="ORF">QYF49_07745</name>
</gene>
<reference evidence="2" key="1">
    <citation type="submission" date="2023-06" db="EMBL/GenBank/DDBJ databases">
        <title>Draft Genome Sequences of Representative Paenibacillus Polymyxa, Bacillus cereus, Fictibacillus sp., and Brevibacillus agri Strains Isolated from Amazonian Dark Earth.</title>
        <authorList>
            <person name="Pellegrinetti T.A."/>
            <person name="Cunha I.C.M."/>
            <person name="Chaves M.G."/>
            <person name="Freitas A.S."/>
            <person name="Silva A.V.R."/>
            <person name="Tsai S.M."/>
            <person name="Mendes L.W."/>
        </authorList>
    </citation>
    <scope>NUCLEOTIDE SEQUENCE</scope>
    <source>
        <strain evidence="2">CENA-BCM004</strain>
    </source>
</reference>
<keyword evidence="1" id="KW-1133">Transmembrane helix</keyword>
<accession>A0ABT8E4T8</accession>
<feature type="transmembrane region" description="Helical" evidence="1">
    <location>
        <begin position="44"/>
        <end position="69"/>
    </location>
</feature>